<feature type="signal peptide" evidence="1">
    <location>
        <begin position="1"/>
        <end position="20"/>
    </location>
</feature>
<dbReference type="OrthoDB" id="3258237at2759"/>
<evidence type="ECO:0000313" key="3">
    <source>
        <dbReference type="Proteomes" id="UP000027195"/>
    </source>
</evidence>
<accession>A0A067N8H0</accession>
<gene>
    <name evidence="2" type="ORF">BOTBODRAFT_386418</name>
</gene>
<proteinExistence type="predicted"/>
<dbReference type="AlphaFoldDB" id="A0A067N8H0"/>
<dbReference type="InParanoid" id="A0A067N8H0"/>
<evidence type="ECO:0000256" key="1">
    <source>
        <dbReference type="SAM" id="SignalP"/>
    </source>
</evidence>
<organism evidence="2 3">
    <name type="scientific">Botryobasidium botryosum (strain FD-172 SS1)</name>
    <dbReference type="NCBI Taxonomy" id="930990"/>
    <lineage>
        <taxon>Eukaryota</taxon>
        <taxon>Fungi</taxon>
        <taxon>Dikarya</taxon>
        <taxon>Basidiomycota</taxon>
        <taxon>Agaricomycotina</taxon>
        <taxon>Agaricomycetes</taxon>
        <taxon>Cantharellales</taxon>
        <taxon>Botryobasidiaceae</taxon>
        <taxon>Botryobasidium</taxon>
    </lineage>
</organism>
<reference evidence="3" key="1">
    <citation type="journal article" date="2014" name="Proc. Natl. Acad. Sci. U.S.A.">
        <title>Extensive sampling of basidiomycete genomes demonstrates inadequacy of the white-rot/brown-rot paradigm for wood decay fungi.</title>
        <authorList>
            <person name="Riley R."/>
            <person name="Salamov A.A."/>
            <person name="Brown D.W."/>
            <person name="Nagy L.G."/>
            <person name="Floudas D."/>
            <person name="Held B.W."/>
            <person name="Levasseur A."/>
            <person name="Lombard V."/>
            <person name="Morin E."/>
            <person name="Otillar R."/>
            <person name="Lindquist E.A."/>
            <person name="Sun H."/>
            <person name="LaButti K.M."/>
            <person name="Schmutz J."/>
            <person name="Jabbour D."/>
            <person name="Luo H."/>
            <person name="Baker S.E."/>
            <person name="Pisabarro A.G."/>
            <person name="Walton J.D."/>
            <person name="Blanchette R.A."/>
            <person name="Henrissat B."/>
            <person name="Martin F."/>
            <person name="Cullen D."/>
            <person name="Hibbett D.S."/>
            <person name="Grigoriev I.V."/>
        </authorList>
    </citation>
    <scope>NUCLEOTIDE SEQUENCE [LARGE SCALE GENOMIC DNA]</scope>
    <source>
        <strain evidence="3">FD-172 SS1</strain>
    </source>
</reference>
<name>A0A067N8H0_BOTB1</name>
<sequence>MSQLKAVILMLTCFFILCNGQTTSLINVDDNDPRVQYFSPGPSNWIASTTSSSSLFQNTDHYTNVTGATVSFIFPGPMIQYWGNTDPSHGSCAIAIDGEYAETISSNGPGGAPPTLLFQRDDLDLQANHTIIITVASSTYPNICELDRFVSLLHCNISYIHNAFLHYTEVHISARFIYVKQPRFPQDPHHRTRCWHWRWCGFTRSHYRFRMLSPPSKTSPASFCAREPWGPVITCVRTRRSE</sequence>
<dbReference type="Gene3D" id="2.60.120.260">
    <property type="entry name" value="Galactose-binding domain-like"/>
    <property type="match status" value="1"/>
</dbReference>
<dbReference type="Proteomes" id="UP000027195">
    <property type="component" value="Unassembled WGS sequence"/>
</dbReference>
<evidence type="ECO:0000313" key="2">
    <source>
        <dbReference type="EMBL" id="KDQ20081.1"/>
    </source>
</evidence>
<dbReference type="EMBL" id="KL198018">
    <property type="protein sequence ID" value="KDQ20081.1"/>
    <property type="molecule type" value="Genomic_DNA"/>
</dbReference>
<feature type="chain" id="PRO_5001641898" evidence="1">
    <location>
        <begin position="21"/>
        <end position="242"/>
    </location>
</feature>
<keyword evidence="1" id="KW-0732">Signal</keyword>
<dbReference type="HOGENOM" id="CLU_1147016_0_0_1"/>
<protein>
    <submittedName>
        <fullName evidence="2">Uncharacterized protein</fullName>
    </submittedName>
</protein>
<keyword evidence="3" id="KW-1185">Reference proteome</keyword>